<feature type="transmembrane region" description="Helical" evidence="7">
    <location>
        <begin position="314"/>
        <end position="335"/>
    </location>
</feature>
<dbReference type="RefSeq" id="WP_192030921.1">
    <property type="nucleotide sequence ID" value="NZ_JACYTR010000054.1"/>
</dbReference>
<protein>
    <recommendedName>
        <fullName evidence="6">RNA polymerase sigma factor</fullName>
    </recommendedName>
</protein>
<dbReference type="NCBIfam" id="TIGR02937">
    <property type="entry name" value="sigma70-ECF"/>
    <property type="match status" value="1"/>
</dbReference>
<dbReference type="AlphaFoldDB" id="A0AAW3ZTS0"/>
<feature type="transmembrane region" description="Helical" evidence="7">
    <location>
        <begin position="366"/>
        <end position="388"/>
    </location>
</feature>
<keyword evidence="7" id="KW-0472">Membrane</keyword>
<dbReference type="InterPro" id="IPR007627">
    <property type="entry name" value="RNA_pol_sigma70_r2"/>
</dbReference>
<name>A0AAW3ZTS0_9GAMM</name>
<keyword evidence="2 6" id="KW-0805">Transcription regulation</keyword>
<feature type="domain" description="RNA polymerase sigma-70 region 2" evidence="8">
    <location>
        <begin position="34"/>
        <end position="94"/>
    </location>
</feature>
<dbReference type="Proteomes" id="UP000613768">
    <property type="component" value="Unassembled WGS sequence"/>
</dbReference>
<dbReference type="Gene3D" id="1.10.10.10">
    <property type="entry name" value="Winged helix-like DNA-binding domain superfamily/Winged helix DNA-binding domain"/>
    <property type="match status" value="1"/>
</dbReference>
<evidence type="ECO:0000313" key="11">
    <source>
        <dbReference type="Proteomes" id="UP000613768"/>
    </source>
</evidence>
<dbReference type="Gene3D" id="1.10.1740.10">
    <property type="match status" value="1"/>
</dbReference>
<keyword evidence="3 6" id="KW-0731">Sigma factor</keyword>
<organism evidence="10 11">
    <name type="scientific">Pseudomarimonas arenosa</name>
    <dbReference type="NCBI Taxonomy" id="2774145"/>
    <lineage>
        <taxon>Bacteria</taxon>
        <taxon>Pseudomonadati</taxon>
        <taxon>Pseudomonadota</taxon>
        <taxon>Gammaproteobacteria</taxon>
        <taxon>Lysobacterales</taxon>
        <taxon>Lysobacteraceae</taxon>
        <taxon>Pseudomarimonas</taxon>
    </lineage>
</organism>
<dbReference type="InterPro" id="IPR013325">
    <property type="entry name" value="RNA_pol_sigma_r2"/>
</dbReference>
<dbReference type="SUPFAM" id="SSF88659">
    <property type="entry name" value="Sigma3 and sigma4 domains of RNA polymerase sigma factors"/>
    <property type="match status" value="1"/>
</dbReference>
<evidence type="ECO:0000256" key="4">
    <source>
        <dbReference type="ARBA" id="ARBA00023125"/>
    </source>
</evidence>
<evidence type="ECO:0000259" key="9">
    <source>
        <dbReference type="Pfam" id="PF08281"/>
    </source>
</evidence>
<comment type="similarity">
    <text evidence="1 6">Belongs to the sigma-70 factor family. ECF subfamily.</text>
</comment>
<dbReference type="InterPro" id="IPR036388">
    <property type="entry name" value="WH-like_DNA-bd_sf"/>
</dbReference>
<dbReference type="Pfam" id="PF04542">
    <property type="entry name" value="Sigma70_r2"/>
    <property type="match status" value="1"/>
</dbReference>
<keyword evidence="11" id="KW-1185">Reference proteome</keyword>
<dbReference type="SUPFAM" id="SSF88946">
    <property type="entry name" value="Sigma2 domain of RNA polymerase sigma factors"/>
    <property type="match status" value="1"/>
</dbReference>
<feature type="transmembrane region" description="Helical" evidence="7">
    <location>
        <begin position="287"/>
        <end position="308"/>
    </location>
</feature>
<dbReference type="InterPro" id="IPR000838">
    <property type="entry name" value="RNA_pol_sigma70_ECF_CS"/>
</dbReference>
<dbReference type="InterPro" id="IPR014284">
    <property type="entry name" value="RNA_pol_sigma-70_dom"/>
</dbReference>
<evidence type="ECO:0000256" key="3">
    <source>
        <dbReference type="ARBA" id="ARBA00023082"/>
    </source>
</evidence>
<dbReference type="Pfam" id="PF08281">
    <property type="entry name" value="Sigma70_r4_2"/>
    <property type="match status" value="1"/>
</dbReference>
<feature type="transmembrane region" description="Helical" evidence="7">
    <location>
        <begin position="201"/>
        <end position="228"/>
    </location>
</feature>
<dbReference type="CDD" id="cd06171">
    <property type="entry name" value="Sigma70_r4"/>
    <property type="match status" value="1"/>
</dbReference>
<evidence type="ECO:0000256" key="2">
    <source>
        <dbReference type="ARBA" id="ARBA00023015"/>
    </source>
</evidence>
<feature type="transmembrane region" description="Helical" evidence="7">
    <location>
        <begin position="248"/>
        <end position="275"/>
    </location>
</feature>
<evidence type="ECO:0000259" key="8">
    <source>
        <dbReference type="Pfam" id="PF04542"/>
    </source>
</evidence>
<evidence type="ECO:0000256" key="1">
    <source>
        <dbReference type="ARBA" id="ARBA00010641"/>
    </source>
</evidence>
<dbReference type="GO" id="GO:0003677">
    <property type="term" value="F:DNA binding"/>
    <property type="evidence" value="ECO:0007669"/>
    <property type="project" value="UniProtKB-KW"/>
</dbReference>
<evidence type="ECO:0000256" key="5">
    <source>
        <dbReference type="ARBA" id="ARBA00023163"/>
    </source>
</evidence>
<keyword evidence="7" id="KW-0812">Transmembrane</keyword>
<evidence type="ECO:0000313" key="10">
    <source>
        <dbReference type="EMBL" id="MBD8527501.1"/>
    </source>
</evidence>
<dbReference type="GO" id="GO:0006352">
    <property type="term" value="P:DNA-templated transcription initiation"/>
    <property type="evidence" value="ECO:0007669"/>
    <property type="project" value="InterPro"/>
</dbReference>
<dbReference type="InterPro" id="IPR013324">
    <property type="entry name" value="RNA_pol_sigma_r3/r4-like"/>
</dbReference>
<dbReference type="PANTHER" id="PTHR43133">
    <property type="entry name" value="RNA POLYMERASE ECF-TYPE SIGMA FACTO"/>
    <property type="match status" value="1"/>
</dbReference>
<feature type="domain" description="RNA polymerase sigma factor 70 region 4 type 2" evidence="9">
    <location>
        <begin position="130"/>
        <end position="179"/>
    </location>
</feature>
<evidence type="ECO:0000256" key="7">
    <source>
        <dbReference type="SAM" id="Phobius"/>
    </source>
</evidence>
<evidence type="ECO:0000256" key="6">
    <source>
        <dbReference type="RuleBase" id="RU000716"/>
    </source>
</evidence>
<gene>
    <name evidence="10" type="ORF">IFO71_17295</name>
</gene>
<dbReference type="PROSITE" id="PS01063">
    <property type="entry name" value="SIGMA70_ECF"/>
    <property type="match status" value="1"/>
</dbReference>
<accession>A0AAW3ZTS0</accession>
<comment type="caution">
    <text evidence="10">The sequence shown here is derived from an EMBL/GenBank/DDBJ whole genome shotgun (WGS) entry which is preliminary data.</text>
</comment>
<dbReference type="InterPro" id="IPR013249">
    <property type="entry name" value="RNA_pol_sigma70_r4_t2"/>
</dbReference>
<dbReference type="InterPro" id="IPR039425">
    <property type="entry name" value="RNA_pol_sigma-70-like"/>
</dbReference>
<dbReference type="PANTHER" id="PTHR43133:SF25">
    <property type="entry name" value="RNA POLYMERASE SIGMA FACTOR RFAY-RELATED"/>
    <property type="match status" value="1"/>
</dbReference>
<keyword evidence="7" id="KW-1133">Transmembrane helix</keyword>
<sequence length="392" mass="42303">MKPEALLSLIELHLPAAQKGDQEAFGQIVAGCQSGITAIALAIVRDIQASEDIAQEAFLNAWTHLRRLRSSSSFLPWLRQITRNLARDHLRRRKTERRFDGDMDDILRVVADPSPDVPDRLSRQDEEQVVADLIDELPEETREILLIYYREGQSSKQVADLLGMSDAAVRKRLQRARDSLRNDLVARLGDFARATAPTAAFTALVVAGLMVSPSAAAAGIAAGGAAASKGISKMLFGAGAASKGASKLLVGAAGGIVFALIAGIAGVLFGVRRYWGTAIDEQEKRQLAWYAVTGIAVVFLFTGLMGWAAHLDSMSWATAAFFGLIVAIGAMNLTWMPHILRRRHAQEAAISRVAAAMARREERKQAWLGIVLGLLFGGIGLAAASWMLHSTV</sequence>
<proteinExistence type="inferred from homology"/>
<reference evidence="10 11" key="1">
    <citation type="submission" date="2020-09" db="EMBL/GenBank/DDBJ databases">
        <title>Pseudoxanthomonas sp. CAU 1598 isolated from sand of Yaerae Beach.</title>
        <authorList>
            <person name="Kim W."/>
        </authorList>
    </citation>
    <scope>NUCLEOTIDE SEQUENCE [LARGE SCALE GENOMIC DNA]</scope>
    <source>
        <strain evidence="10 11">CAU 1598</strain>
    </source>
</reference>
<dbReference type="EMBL" id="JACYTR010000054">
    <property type="protein sequence ID" value="MBD8527501.1"/>
    <property type="molecule type" value="Genomic_DNA"/>
</dbReference>
<keyword evidence="5 6" id="KW-0804">Transcription</keyword>
<keyword evidence="4 6" id="KW-0238">DNA-binding</keyword>
<dbReference type="GO" id="GO:0016987">
    <property type="term" value="F:sigma factor activity"/>
    <property type="evidence" value="ECO:0007669"/>
    <property type="project" value="UniProtKB-KW"/>
</dbReference>